<evidence type="ECO:0000256" key="4">
    <source>
        <dbReference type="ARBA" id="ARBA00022780"/>
    </source>
</evidence>
<evidence type="ECO:0000313" key="8">
    <source>
        <dbReference type="EMBL" id="KAL0370362.1"/>
    </source>
</evidence>
<evidence type="ECO:0000256" key="7">
    <source>
        <dbReference type="SAM" id="Phobius"/>
    </source>
</evidence>
<gene>
    <name evidence="8" type="ORF">Sangu_0354300</name>
</gene>
<dbReference type="InterPro" id="IPR001898">
    <property type="entry name" value="SLC13A/DASS"/>
</dbReference>
<protein>
    <submittedName>
        <fullName evidence="8">Dicarboxylate transporter 1, chloroplastic</fullName>
    </submittedName>
</protein>
<organism evidence="8">
    <name type="scientific">Sesamum angustifolium</name>
    <dbReference type="NCBI Taxonomy" id="2727405"/>
    <lineage>
        <taxon>Eukaryota</taxon>
        <taxon>Viridiplantae</taxon>
        <taxon>Streptophyta</taxon>
        <taxon>Embryophyta</taxon>
        <taxon>Tracheophyta</taxon>
        <taxon>Spermatophyta</taxon>
        <taxon>Magnoliopsida</taxon>
        <taxon>eudicotyledons</taxon>
        <taxon>Gunneridae</taxon>
        <taxon>Pentapetalae</taxon>
        <taxon>asterids</taxon>
        <taxon>lamiids</taxon>
        <taxon>Lamiales</taxon>
        <taxon>Pedaliaceae</taxon>
        <taxon>Sesamum</taxon>
    </lineage>
</organism>
<reference evidence="8" key="1">
    <citation type="submission" date="2020-06" db="EMBL/GenBank/DDBJ databases">
        <authorList>
            <person name="Li T."/>
            <person name="Hu X."/>
            <person name="Zhang T."/>
            <person name="Song X."/>
            <person name="Zhang H."/>
            <person name="Dai N."/>
            <person name="Sheng W."/>
            <person name="Hou X."/>
            <person name="Wei L."/>
        </authorList>
    </citation>
    <scope>NUCLEOTIDE SEQUENCE</scope>
    <source>
        <strain evidence="8">G01</strain>
        <tissue evidence="8">Leaf</tissue>
    </source>
</reference>
<comment type="similarity">
    <text evidence="2">Belongs to the SLC13A/DASS transporter (TC 2.A.47) family. DIT1 subfamily.</text>
</comment>
<feature type="transmembrane region" description="Helical" evidence="7">
    <location>
        <begin position="126"/>
        <end position="143"/>
    </location>
</feature>
<comment type="subcellular location">
    <subcellularLocation>
        <location evidence="1">Plastid</location>
        <location evidence="1">Chloroplast inner membrane</location>
        <topology evidence="1">Multi-pass membrane protein</topology>
    </subcellularLocation>
</comment>
<keyword evidence="6 7" id="KW-0472">Membrane</keyword>
<dbReference type="GO" id="GO:0009706">
    <property type="term" value="C:chloroplast inner membrane"/>
    <property type="evidence" value="ECO:0007669"/>
    <property type="project" value="UniProtKB-SubCell"/>
</dbReference>
<evidence type="ECO:0000256" key="5">
    <source>
        <dbReference type="ARBA" id="ARBA00022989"/>
    </source>
</evidence>
<dbReference type="GO" id="GO:0015140">
    <property type="term" value="F:malate transmembrane transporter activity"/>
    <property type="evidence" value="ECO:0007669"/>
    <property type="project" value="UniProtKB-ARBA"/>
</dbReference>
<dbReference type="InterPro" id="IPR030676">
    <property type="entry name" value="CitT-rel"/>
</dbReference>
<evidence type="ECO:0000256" key="2">
    <source>
        <dbReference type="ARBA" id="ARBA00007349"/>
    </source>
</evidence>
<proteinExistence type="inferred from homology"/>
<evidence type="ECO:0000256" key="3">
    <source>
        <dbReference type="ARBA" id="ARBA00022692"/>
    </source>
</evidence>
<dbReference type="EMBL" id="JACGWK010000002">
    <property type="protein sequence ID" value="KAL0370362.1"/>
    <property type="molecule type" value="Genomic_DNA"/>
</dbReference>
<feature type="transmembrane region" description="Helical" evidence="7">
    <location>
        <begin position="103"/>
        <end position="120"/>
    </location>
</feature>
<keyword evidence="4" id="KW-1001">Plastid inner membrane</keyword>
<accession>A0AAW2QQU9</accession>
<dbReference type="PANTHER" id="PTHR42826">
    <property type="entry name" value="DICARBOXYLATE TRANSPORTER 2.1, CHLOROPLASTIC"/>
    <property type="match status" value="1"/>
</dbReference>
<keyword evidence="5 7" id="KW-1133">Transmembrane helix</keyword>
<keyword evidence="4" id="KW-0934">Plastid</keyword>
<evidence type="ECO:0000256" key="1">
    <source>
        <dbReference type="ARBA" id="ARBA00004478"/>
    </source>
</evidence>
<dbReference type="Pfam" id="PF00939">
    <property type="entry name" value="Na_sulph_symp"/>
    <property type="match status" value="1"/>
</dbReference>
<comment type="caution">
    <text evidence="8">The sequence shown here is derived from an EMBL/GenBank/DDBJ whole genome shotgun (WGS) entry which is preliminary data.</text>
</comment>
<dbReference type="AlphaFoldDB" id="A0AAW2QQU9"/>
<feature type="transmembrane region" description="Helical" evidence="7">
    <location>
        <begin position="177"/>
        <end position="195"/>
    </location>
</feature>
<name>A0AAW2QQU9_9LAMI</name>
<evidence type="ECO:0000256" key="6">
    <source>
        <dbReference type="ARBA" id="ARBA00023136"/>
    </source>
</evidence>
<keyword evidence="3 7" id="KW-0812">Transmembrane</keyword>
<sequence length="222" mass="23598">MASLALTCSLNLRVRPFSAQKSRAPAAPKSLHLGSRFRSPIKNSISNSHNPLSEDQIQFATQKPAFLLPAPKRVPVTVASASSGASAGGSPAPQPWQGAAIKPLLASIATGVILWFVPAPNGVSRIAWQLLSIFLATIVGIITQPLPLGAVALMGLGACVLTKTLTFAAAFSAFGDPIPWLIALAFFSLEGLSRLDWGTELRINLCLCLGARLWDWDTVWFQ</sequence>
<reference evidence="8" key="2">
    <citation type="journal article" date="2024" name="Plant">
        <title>Genomic evolution and insights into agronomic trait innovations of Sesamum species.</title>
        <authorList>
            <person name="Miao H."/>
            <person name="Wang L."/>
            <person name="Qu L."/>
            <person name="Liu H."/>
            <person name="Sun Y."/>
            <person name="Le M."/>
            <person name="Wang Q."/>
            <person name="Wei S."/>
            <person name="Zheng Y."/>
            <person name="Lin W."/>
            <person name="Duan Y."/>
            <person name="Cao H."/>
            <person name="Xiong S."/>
            <person name="Wang X."/>
            <person name="Wei L."/>
            <person name="Li C."/>
            <person name="Ma Q."/>
            <person name="Ju M."/>
            <person name="Zhao R."/>
            <person name="Li G."/>
            <person name="Mu C."/>
            <person name="Tian Q."/>
            <person name="Mei H."/>
            <person name="Zhang T."/>
            <person name="Gao T."/>
            <person name="Zhang H."/>
        </authorList>
    </citation>
    <scope>NUCLEOTIDE SEQUENCE</scope>
    <source>
        <strain evidence="8">G01</strain>
    </source>
</reference>